<proteinExistence type="predicted"/>
<protein>
    <submittedName>
        <fullName evidence="2">Uncharacterized protein</fullName>
    </submittedName>
</protein>
<evidence type="ECO:0000313" key="3">
    <source>
        <dbReference type="Proteomes" id="UP001386955"/>
    </source>
</evidence>
<name>A0AAN9SFE6_PSOTE</name>
<accession>A0AAN9SFE6</accession>
<keyword evidence="1" id="KW-0732">Signal</keyword>
<comment type="caution">
    <text evidence="2">The sequence shown here is derived from an EMBL/GenBank/DDBJ whole genome shotgun (WGS) entry which is preliminary data.</text>
</comment>
<dbReference type="EMBL" id="JAYMYS010000004">
    <property type="protein sequence ID" value="KAK7395634.1"/>
    <property type="molecule type" value="Genomic_DNA"/>
</dbReference>
<keyword evidence="3" id="KW-1185">Reference proteome</keyword>
<gene>
    <name evidence="2" type="ORF">VNO78_16198</name>
</gene>
<feature type="signal peptide" evidence="1">
    <location>
        <begin position="1"/>
        <end position="27"/>
    </location>
</feature>
<dbReference type="AlphaFoldDB" id="A0AAN9SFE6"/>
<organism evidence="2 3">
    <name type="scientific">Psophocarpus tetragonolobus</name>
    <name type="common">Winged bean</name>
    <name type="synonym">Dolichos tetragonolobus</name>
    <dbReference type="NCBI Taxonomy" id="3891"/>
    <lineage>
        <taxon>Eukaryota</taxon>
        <taxon>Viridiplantae</taxon>
        <taxon>Streptophyta</taxon>
        <taxon>Embryophyta</taxon>
        <taxon>Tracheophyta</taxon>
        <taxon>Spermatophyta</taxon>
        <taxon>Magnoliopsida</taxon>
        <taxon>eudicotyledons</taxon>
        <taxon>Gunneridae</taxon>
        <taxon>Pentapetalae</taxon>
        <taxon>rosids</taxon>
        <taxon>fabids</taxon>
        <taxon>Fabales</taxon>
        <taxon>Fabaceae</taxon>
        <taxon>Papilionoideae</taxon>
        <taxon>50 kb inversion clade</taxon>
        <taxon>NPAAA clade</taxon>
        <taxon>indigoferoid/millettioid clade</taxon>
        <taxon>Phaseoleae</taxon>
        <taxon>Psophocarpus</taxon>
    </lineage>
</organism>
<sequence>MTFRMSHPFLFAILFVSLVLIAEPATGYVEPGVMCIGPCNHPCDKKCIQDCNTRCAAKRFKYGYCLTQGFVSNCCCYD</sequence>
<reference evidence="2 3" key="1">
    <citation type="submission" date="2024-01" db="EMBL/GenBank/DDBJ databases">
        <title>The genomes of 5 underutilized Papilionoideae crops provide insights into root nodulation and disease resistanc.</title>
        <authorList>
            <person name="Jiang F."/>
        </authorList>
    </citation>
    <scope>NUCLEOTIDE SEQUENCE [LARGE SCALE GENOMIC DNA]</scope>
    <source>
        <strain evidence="2">DUOXIRENSHENG_FW03</strain>
        <tissue evidence="2">Leaves</tissue>
    </source>
</reference>
<feature type="chain" id="PRO_5042892414" evidence="1">
    <location>
        <begin position="28"/>
        <end position="78"/>
    </location>
</feature>
<dbReference type="Proteomes" id="UP001386955">
    <property type="component" value="Unassembled WGS sequence"/>
</dbReference>
<evidence type="ECO:0000256" key="1">
    <source>
        <dbReference type="SAM" id="SignalP"/>
    </source>
</evidence>
<evidence type="ECO:0000313" key="2">
    <source>
        <dbReference type="EMBL" id="KAK7395634.1"/>
    </source>
</evidence>